<dbReference type="Proteomes" id="UP001497700">
    <property type="component" value="Unassembled WGS sequence"/>
</dbReference>
<gene>
    <name evidence="1" type="ORF">F4820DRAFT_73591</name>
</gene>
<dbReference type="EMBL" id="MU393557">
    <property type="protein sequence ID" value="KAI4861279.1"/>
    <property type="molecule type" value="Genomic_DNA"/>
</dbReference>
<reference evidence="1 2" key="1">
    <citation type="journal article" date="2022" name="New Phytol.">
        <title>Ecological generalism drives hyperdiversity of secondary metabolite gene clusters in xylarialean endophytes.</title>
        <authorList>
            <person name="Franco M.E.E."/>
            <person name="Wisecaver J.H."/>
            <person name="Arnold A.E."/>
            <person name="Ju Y.M."/>
            <person name="Slot J.C."/>
            <person name="Ahrendt S."/>
            <person name="Moore L.P."/>
            <person name="Eastman K.E."/>
            <person name="Scott K."/>
            <person name="Konkel Z."/>
            <person name="Mondo S.J."/>
            <person name="Kuo A."/>
            <person name="Hayes R.D."/>
            <person name="Haridas S."/>
            <person name="Andreopoulos B."/>
            <person name="Riley R."/>
            <person name="LaButti K."/>
            <person name="Pangilinan J."/>
            <person name="Lipzen A."/>
            <person name="Amirebrahimi M."/>
            <person name="Yan J."/>
            <person name="Adam C."/>
            <person name="Keymanesh K."/>
            <person name="Ng V."/>
            <person name="Louie K."/>
            <person name="Northen T."/>
            <person name="Drula E."/>
            <person name="Henrissat B."/>
            <person name="Hsieh H.M."/>
            <person name="Youens-Clark K."/>
            <person name="Lutzoni F."/>
            <person name="Miadlikowska J."/>
            <person name="Eastwood D.C."/>
            <person name="Hamelin R.C."/>
            <person name="Grigoriev I.V."/>
            <person name="U'Ren J.M."/>
        </authorList>
    </citation>
    <scope>NUCLEOTIDE SEQUENCE [LARGE SCALE GENOMIC DNA]</scope>
    <source>
        <strain evidence="1 2">CBS 119005</strain>
    </source>
</reference>
<name>A0ACB9YPG1_9PEZI</name>
<sequence>MKVTNQGDVSVYTIAGANTARPLPDWLARRRKRSLKSDPEYQNRIELLQDFEFEEASQCVRVSDDNDWVMSTGTYKPQFHVHYLPHLALSFARHTKSLNTTFLLLSSDYTKSLHLQSDRKLEFHTPAGCHYELRLPRYGRDLIYDRHATEALVPSVGLDSDGHGEVFRMNLEIGRFMKSFQIDVGADDGVETGLQGSIGVGGVNTAAIAENSHNLLAFGTSIGSVEFWDSRSKSRVAILGGQEGEITALDFSPTGLSLATGTSNGLIKLFDLRSPKPLLQKDHGPGFPIKNLIHMTTSSQEKKILSADKQMIKIWDELDGETWTSVEPLVDINFVTWCKNSGMILTANEGKPMHSFFIPQLGSAPRWCSFLDNMVEEMAEEVSTDQYDNFKFLTLPELKSLSLSHLIGKTNLLRPYMHGYFVASKLYEQARLIANPYAMDEERAKRIKEKVEKERASRIRGNKKVKVNQKLVDKLLKRQEKRARVDTKAGVLGDDRFNRLFEDEEFKIDENSREFQVLNPSTRVDPDTGATVASQGVQSSDESEDDASNTDESDDEVAPKSGAQKEMVMHVRTSNQGNSRPSKDTTLGSRAQKSGRISKARGDVVGERQVTFVPESRRKKSEEAPRPQAKDRRTDSRRSASGNVFRRM</sequence>
<accession>A0ACB9YPG1</accession>
<proteinExistence type="predicted"/>
<comment type="caution">
    <text evidence="1">The sequence shown here is derived from an EMBL/GenBank/DDBJ whole genome shotgun (WGS) entry which is preliminary data.</text>
</comment>
<keyword evidence="2" id="KW-1185">Reference proteome</keyword>
<protein>
    <submittedName>
        <fullName evidence="1">WD40 repeat-like protein</fullName>
    </submittedName>
</protein>
<evidence type="ECO:0000313" key="1">
    <source>
        <dbReference type="EMBL" id="KAI4861279.1"/>
    </source>
</evidence>
<organism evidence="1 2">
    <name type="scientific">Hypoxylon rubiginosum</name>
    <dbReference type="NCBI Taxonomy" id="110542"/>
    <lineage>
        <taxon>Eukaryota</taxon>
        <taxon>Fungi</taxon>
        <taxon>Dikarya</taxon>
        <taxon>Ascomycota</taxon>
        <taxon>Pezizomycotina</taxon>
        <taxon>Sordariomycetes</taxon>
        <taxon>Xylariomycetidae</taxon>
        <taxon>Xylariales</taxon>
        <taxon>Hypoxylaceae</taxon>
        <taxon>Hypoxylon</taxon>
    </lineage>
</organism>
<evidence type="ECO:0000313" key="2">
    <source>
        <dbReference type="Proteomes" id="UP001497700"/>
    </source>
</evidence>